<dbReference type="AlphaFoldDB" id="Q0WTM3"/>
<accession>Q0WTM3</accession>
<protein>
    <submittedName>
        <fullName evidence="1">Uncharacterized protein</fullName>
    </submittedName>
</protein>
<reference evidence="1" key="1">
    <citation type="submission" date="2006-07" db="EMBL/GenBank/DDBJ databases">
        <title>Large-scale analysis of RIKEN Arabidopsis full-length (RAFL) cDNAs.</title>
        <authorList>
            <person name="Totoki Y."/>
            <person name="Seki M."/>
            <person name="Ishida J."/>
            <person name="Nakajima M."/>
            <person name="Enju A."/>
            <person name="Morosawa T."/>
            <person name="Kamiya A."/>
            <person name="Narusaka M."/>
            <person name="Shin-i T."/>
            <person name="Nakagawa M."/>
            <person name="Sakamoto N."/>
            <person name="Oishi K."/>
            <person name="Kohara Y."/>
            <person name="Kobayashi M."/>
            <person name="Toyoda A."/>
            <person name="Sakaki Y."/>
            <person name="Sakurai T."/>
            <person name="Iida K."/>
            <person name="Akiyama K."/>
            <person name="Satou M."/>
            <person name="Toyoda T."/>
            <person name="Konagaya A."/>
            <person name="Carninci P."/>
            <person name="Kawai J."/>
            <person name="Hayashizaki Y."/>
            <person name="Shinozaki K."/>
        </authorList>
    </citation>
    <scope>NUCLEOTIDE SEQUENCE</scope>
</reference>
<name>Q0WTM3_ARATH</name>
<proteinExistence type="evidence at transcript level"/>
<dbReference type="EMBL" id="AK227525">
    <property type="protein sequence ID" value="BAE99525.1"/>
    <property type="molecule type" value="mRNA"/>
</dbReference>
<evidence type="ECO:0000313" key="1">
    <source>
        <dbReference type="EMBL" id="BAE99525.1"/>
    </source>
</evidence>
<sequence length="44" mass="5262">MQFLCELIDSTSKEEEDVFRVLVYASDECNWDISCCFRYGFGRR</sequence>
<organism evidence="1">
    <name type="scientific">Arabidopsis thaliana</name>
    <name type="common">Mouse-ear cress</name>
    <dbReference type="NCBI Taxonomy" id="3702"/>
    <lineage>
        <taxon>Eukaryota</taxon>
        <taxon>Viridiplantae</taxon>
        <taxon>Streptophyta</taxon>
        <taxon>Embryophyta</taxon>
        <taxon>Tracheophyta</taxon>
        <taxon>Spermatophyta</taxon>
        <taxon>Magnoliopsida</taxon>
        <taxon>eudicotyledons</taxon>
        <taxon>Gunneridae</taxon>
        <taxon>Pentapetalae</taxon>
        <taxon>rosids</taxon>
        <taxon>malvids</taxon>
        <taxon>Brassicales</taxon>
        <taxon>Brassicaceae</taxon>
        <taxon>Camelineae</taxon>
        <taxon>Arabidopsis</taxon>
    </lineage>
</organism>